<evidence type="ECO:0000259" key="1">
    <source>
        <dbReference type="Pfam" id="PF24968"/>
    </source>
</evidence>
<evidence type="ECO:0000313" key="3">
    <source>
        <dbReference type="Proteomes" id="UP000784919"/>
    </source>
</evidence>
<dbReference type="AlphaFoldDB" id="A0A9P7MKF7"/>
<dbReference type="Pfam" id="PF24968">
    <property type="entry name" value="DUF7770"/>
    <property type="match status" value="1"/>
</dbReference>
<protein>
    <recommendedName>
        <fullName evidence="1">DUF7770 domain-containing protein</fullName>
    </recommendedName>
</protein>
<organism evidence="2 3">
    <name type="scientific">Claviceps arundinis</name>
    <dbReference type="NCBI Taxonomy" id="1623583"/>
    <lineage>
        <taxon>Eukaryota</taxon>
        <taxon>Fungi</taxon>
        <taxon>Dikarya</taxon>
        <taxon>Ascomycota</taxon>
        <taxon>Pezizomycotina</taxon>
        <taxon>Sordariomycetes</taxon>
        <taxon>Hypocreomycetidae</taxon>
        <taxon>Hypocreales</taxon>
        <taxon>Clavicipitaceae</taxon>
        <taxon>Claviceps</taxon>
    </lineage>
</organism>
<proteinExistence type="predicted"/>
<dbReference type="OrthoDB" id="3527137at2759"/>
<dbReference type="Proteomes" id="UP000784919">
    <property type="component" value="Unassembled WGS sequence"/>
</dbReference>
<dbReference type="InterPro" id="IPR056672">
    <property type="entry name" value="DUF7770"/>
</dbReference>
<reference evidence="2" key="1">
    <citation type="journal article" date="2020" name="bioRxiv">
        <title>Whole genome comparisons of ergot fungi reveals the divergence and evolution of species within the genus Claviceps are the result of varying mechanisms driving genome evolution and host range expansion.</title>
        <authorList>
            <person name="Wyka S.A."/>
            <person name="Mondo S.J."/>
            <person name="Liu M."/>
            <person name="Dettman J."/>
            <person name="Nalam V."/>
            <person name="Broders K.D."/>
        </authorList>
    </citation>
    <scope>NUCLEOTIDE SEQUENCE</scope>
    <source>
        <strain evidence="2">CCC 1102</strain>
    </source>
</reference>
<comment type="caution">
    <text evidence="2">The sequence shown here is derived from an EMBL/GenBank/DDBJ whole genome shotgun (WGS) entry which is preliminary data.</text>
</comment>
<feature type="domain" description="DUF7770" evidence="1">
    <location>
        <begin position="22"/>
        <end position="178"/>
    </location>
</feature>
<dbReference type="EMBL" id="SRPS01000496">
    <property type="protein sequence ID" value="KAG5956904.1"/>
    <property type="molecule type" value="Genomic_DNA"/>
</dbReference>
<sequence length="191" mass="21676">MDSNWQPIGFNQEDLKETVTHIHACAYQDDRADTGNQHGVPANHWILSLEITTQRSVRIDMNPLGLSLDFGRNPFQGQVQVSSKTYRHTERSIHTLSFPTKDKTMVKDIVDLINKNGLQVYTFSPEFKGCRYWVYKVVSHLEEEGIIDSGSADQTWRAIPYFYMPSGRIESELKKGTFGPVGVATHSNSVK</sequence>
<name>A0A9P7MKF7_9HYPO</name>
<evidence type="ECO:0000313" key="2">
    <source>
        <dbReference type="EMBL" id="KAG5956904.1"/>
    </source>
</evidence>
<accession>A0A9P7MKF7</accession>
<gene>
    <name evidence="2" type="ORF">E4U56_006232</name>
</gene>